<organism evidence="2 3">
    <name type="scientific">Natronoglycomyces albus</name>
    <dbReference type="NCBI Taxonomy" id="2811108"/>
    <lineage>
        <taxon>Bacteria</taxon>
        <taxon>Bacillati</taxon>
        <taxon>Actinomycetota</taxon>
        <taxon>Actinomycetes</taxon>
        <taxon>Glycomycetales</taxon>
        <taxon>Glycomycetaceae</taxon>
        <taxon>Natronoglycomyces</taxon>
    </lineage>
</organism>
<dbReference type="EMBL" id="CP070496">
    <property type="protein sequence ID" value="QSB05765.1"/>
    <property type="molecule type" value="Genomic_DNA"/>
</dbReference>
<proteinExistence type="predicted"/>
<evidence type="ECO:0000313" key="3">
    <source>
        <dbReference type="Proteomes" id="UP000662939"/>
    </source>
</evidence>
<evidence type="ECO:0000313" key="2">
    <source>
        <dbReference type="EMBL" id="QSB05765.1"/>
    </source>
</evidence>
<sequence length="394" mass="43049">MSEAEERNLGRLQEDGPSQSDMFRYEDGSLLGGSQDSVYESIKDDVFKSPPKTSDGTTLHDGTQHMGKIADGFEGGYADGKKLYDEGFDLETLLSLGGNVGEVLDSAESLIKGLEKIFENPISWLIQLGLDILVNLVKPLEDLVGLFLGNEDRLKTSGSMWEAAGQEFLGIADNLRTRVEGPLGQWQGDDADMARLRINEQYGFIRVAALACRVVKELLDAAAKLAQNAYAYVLKELSDFLAAQATQWLISMAASAVTFGGTIATQIATTVVSVARRIIAFIKFKLQVSQVFQVAVQIFNTVIKVLQNVKPVMDILTSSYNVGKHLVTAFEHDGTFGEAAAGFAFDATGDLVTGYEGYRSLTDGDDNKMTKEEKEQLKKGKEFTSGWGDYLDTR</sequence>
<dbReference type="Proteomes" id="UP000662939">
    <property type="component" value="Chromosome"/>
</dbReference>
<protein>
    <submittedName>
        <fullName evidence="2">Uncharacterized protein</fullName>
    </submittedName>
</protein>
<gene>
    <name evidence="2" type="ORF">JQS30_02205</name>
</gene>
<dbReference type="RefSeq" id="WP_213171777.1">
    <property type="nucleotide sequence ID" value="NZ_CP070496.1"/>
</dbReference>
<dbReference type="KEGG" id="nav:JQS30_02205"/>
<name>A0A895XRG2_9ACTN</name>
<feature type="region of interest" description="Disordered" evidence="1">
    <location>
        <begin position="1"/>
        <end position="65"/>
    </location>
</feature>
<evidence type="ECO:0000256" key="1">
    <source>
        <dbReference type="SAM" id="MobiDB-lite"/>
    </source>
</evidence>
<dbReference type="AlphaFoldDB" id="A0A895XRG2"/>
<feature type="compositionally biased region" description="Polar residues" evidence="1">
    <location>
        <begin position="51"/>
        <end position="61"/>
    </location>
</feature>
<feature type="compositionally biased region" description="Basic and acidic residues" evidence="1">
    <location>
        <begin position="1"/>
        <end position="14"/>
    </location>
</feature>
<accession>A0A895XRG2</accession>
<keyword evidence="3" id="KW-1185">Reference proteome</keyword>
<reference evidence="2" key="1">
    <citation type="submission" date="2021-02" db="EMBL/GenBank/DDBJ databases">
        <title>Natronoglycomyces albus gen. nov., sp. nov, a haloalkaliphilic actinobacterium from a soda solonchak soil.</title>
        <authorList>
            <person name="Sorokin D.Y."/>
            <person name="Khijniak T.V."/>
            <person name="Zakharycheva A.P."/>
            <person name="Boueva O.V."/>
            <person name="Ariskina E.V."/>
            <person name="Hahnke R.L."/>
            <person name="Bunk B."/>
            <person name="Sproer C."/>
            <person name="Schumann P."/>
            <person name="Evtushenko L.I."/>
            <person name="Kublanov I.V."/>
        </authorList>
    </citation>
    <scope>NUCLEOTIDE SEQUENCE</scope>
    <source>
        <strain evidence="2">DSM 106290</strain>
    </source>
</reference>